<comment type="caution">
    <text evidence="1">The sequence shown here is derived from an EMBL/GenBank/DDBJ whole genome shotgun (WGS) entry which is preliminary data.</text>
</comment>
<dbReference type="RefSeq" id="WP_110265811.1">
    <property type="nucleotide sequence ID" value="NZ_CAWNXA010000008.1"/>
</dbReference>
<dbReference type="OrthoDB" id="8851195at2"/>
<evidence type="ECO:0000313" key="2">
    <source>
        <dbReference type="Proteomes" id="UP000248330"/>
    </source>
</evidence>
<organism evidence="1 2">
    <name type="scientific">Sinimarinibacterium flocculans</name>
    <dbReference type="NCBI Taxonomy" id="985250"/>
    <lineage>
        <taxon>Bacteria</taxon>
        <taxon>Pseudomonadati</taxon>
        <taxon>Pseudomonadota</taxon>
        <taxon>Gammaproteobacteria</taxon>
        <taxon>Nevskiales</taxon>
        <taxon>Nevskiaceae</taxon>
        <taxon>Sinimarinibacterium</taxon>
    </lineage>
</organism>
<sequence length="144" mass="16042">MSAAPAPFPKPAAADVVLCRFPTDLVRPAPGIKDRPAIILKVLDPAPGDASQAFRVVVCYGTSNRARLYPHEFEITRHDHPDEYARAGLSSDTKFSLRQLVTLPYTDEWFALPRHPLFGQTPKLGELHPQSMPRLTTAYRHSGR</sequence>
<dbReference type="AlphaFoldDB" id="A0A318EA77"/>
<name>A0A318EA77_9GAMM</name>
<evidence type="ECO:0008006" key="3">
    <source>
        <dbReference type="Google" id="ProtNLM"/>
    </source>
</evidence>
<evidence type="ECO:0000313" key="1">
    <source>
        <dbReference type="EMBL" id="PXV66032.1"/>
    </source>
</evidence>
<dbReference type="EMBL" id="QICN01000008">
    <property type="protein sequence ID" value="PXV66032.1"/>
    <property type="molecule type" value="Genomic_DNA"/>
</dbReference>
<dbReference type="Proteomes" id="UP000248330">
    <property type="component" value="Unassembled WGS sequence"/>
</dbReference>
<accession>A0A318EA77</accession>
<gene>
    <name evidence="1" type="ORF">C8D93_1084</name>
</gene>
<keyword evidence="2" id="KW-1185">Reference proteome</keyword>
<reference evidence="1 2" key="1">
    <citation type="submission" date="2018-04" db="EMBL/GenBank/DDBJ databases">
        <title>Genomic Encyclopedia of Type Strains, Phase IV (KMG-IV): sequencing the most valuable type-strain genomes for metagenomic binning, comparative biology and taxonomic classification.</title>
        <authorList>
            <person name="Goeker M."/>
        </authorList>
    </citation>
    <scope>NUCLEOTIDE SEQUENCE [LARGE SCALE GENOMIC DNA]</scope>
    <source>
        <strain evidence="1 2">DSM 104150</strain>
    </source>
</reference>
<protein>
    <recommendedName>
        <fullName evidence="3">PemK-like, MazF-like toxin of type II toxin-antitoxin system</fullName>
    </recommendedName>
</protein>
<proteinExistence type="predicted"/>